<dbReference type="InterPro" id="IPR028081">
    <property type="entry name" value="Leu-bd"/>
</dbReference>
<dbReference type="PANTHER" id="PTHR30483:SF6">
    <property type="entry name" value="PERIPLASMIC BINDING PROTEIN OF ABC TRANSPORTER FOR NATURAL AMINO ACIDS"/>
    <property type="match status" value="1"/>
</dbReference>
<protein>
    <submittedName>
        <fullName evidence="5">Amino acid ABC transporter substrate-binding protein</fullName>
    </submittedName>
</protein>
<dbReference type="CDD" id="cd06346">
    <property type="entry name" value="PBP1_ABC_ligand_binding-like"/>
    <property type="match status" value="1"/>
</dbReference>
<dbReference type="InterPro" id="IPR051010">
    <property type="entry name" value="BCAA_transport"/>
</dbReference>
<organism evidence="5 6">
    <name type="scientific">Candidatus Segetimicrobium genomatis</name>
    <dbReference type="NCBI Taxonomy" id="2569760"/>
    <lineage>
        <taxon>Bacteria</taxon>
        <taxon>Bacillati</taxon>
        <taxon>Candidatus Sysuimicrobiota</taxon>
        <taxon>Candidatus Sysuimicrobiia</taxon>
        <taxon>Candidatus Sysuimicrobiales</taxon>
        <taxon>Candidatus Segetimicrobiaceae</taxon>
        <taxon>Candidatus Segetimicrobium</taxon>
    </lineage>
</organism>
<reference evidence="5 6" key="1">
    <citation type="journal article" date="2019" name="Nat. Microbiol.">
        <title>Mediterranean grassland soil C-N compound turnover is dependent on rainfall and depth, and is mediated by genomically divergent microorganisms.</title>
        <authorList>
            <person name="Diamond S."/>
            <person name="Andeer P.F."/>
            <person name="Li Z."/>
            <person name="Crits-Christoph A."/>
            <person name="Burstein D."/>
            <person name="Anantharaman K."/>
            <person name="Lane K.R."/>
            <person name="Thomas B.C."/>
            <person name="Pan C."/>
            <person name="Northen T.R."/>
            <person name="Banfield J.F."/>
        </authorList>
    </citation>
    <scope>NUCLEOTIDE SEQUENCE [LARGE SCALE GENOMIC DNA]</scope>
    <source>
        <strain evidence="5">NP_5</strain>
    </source>
</reference>
<dbReference type="SUPFAM" id="SSF53822">
    <property type="entry name" value="Periplasmic binding protein-like I"/>
    <property type="match status" value="1"/>
</dbReference>
<evidence type="ECO:0000256" key="1">
    <source>
        <dbReference type="ARBA" id="ARBA00010062"/>
    </source>
</evidence>
<accession>A0A537LTH1</accession>
<dbReference type="AlphaFoldDB" id="A0A537LTH1"/>
<feature type="signal peptide" evidence="3">
    <location>
        <begin position="1"/>
        <end position="24"/>
    </location>
</feature>
<dbReference type="InterPro" id="IPR028082">
    <property type="entry name" value="Peripla_BP_I"/>
</dbReference>
<keyword evidence="2 3" id="KW-0732">Signal</keyword>
<evidence type="ECO:0000256" key="3">
    <source>
        <dbReference type="SAM" id="SignalP"/>
    </source>
</evidence>
<proteinExistence type="inferred from homology"/>
<dbReference type="PANTHER" id="PTHR30483">
    <property type="entry name" value="LEUCINE-SPECIFIC-BINDING PROTEIN"/>
    <property type="match status" value="1"/>
</dbReference>
<evidence type="ECO:0000313" key="6">
    <source>
        <dbReference type="Proteomes" id="UP000320393"/>
    </source>
</evidence>
<evidence type="ECO:0000259" key="4">
    <source>
        <dbReference type="Pfam" id="PF13458"/>
    </source>
</evidence>
<sequence length="335" mass="35202">MKMRVYVITAVVALVACVVSTAYSQAPPIDIGAILPLTGDGGSYGPGMQLAMQVAVDEVNKAGGPQFRLRVEDDATTPDQGVRAAHKLIDVNHVKAIVGTWASSVTLAVAPLTQAADIVEMNVSGSPKLSTLQPVGQRTVFRVNATDEALAAAVAKTLYRQGFKSVTILSNNAAGTIGLGENFKDSFTKNGGTVLSMIVYPDKQSSYTSEVGKALATKPDLYLLSCYTPDGILVVKEAYQGHATAKFAMPAWCLNDDLIKGVGANVADGDIAFDLVAVSTSKAYKRLNAAYNAKTGKDAFDNVYAVHVYDAIHLLALAFQKAGTTKSLVVGKALI</sequence>
<dbReference type="Gene3D" id="3.40.50.2300">
    <property type="match status" value="2"/>
</dbReference>
<evidence type="ECO:0000313" key="5">
    <source>
        <dbReference type="EMBL" id="TMJ11262.1"/>
    </source>
</evidence>
<evidence type="ECO:0000256" key="2">
    <source>
        <dbReference type="ARBA" id="ARBA00022729"/>
    </source>
</evidence>
<dbReference type="Pfam" id="PF13458">
    <property type="entry name" value="Peripla_BP_6"/>
    <property type="match status" value="1"/>
</dbReference>
<dbReference type="EMBL" id="VBAM01000239">
    <property type="protein sequence ID" value="TMJ11262.1"/>
    <property type="molecule type" value="Genomic_DNA"/>
</dbReference>
<dbReference type="PROSITE" id="PS51257">
    <property type="entry name" value="PROKAR_LIPOPROTEIN"/>
    <property type="match status" value="1"/>
</dbReference>
<dbReference type="Proteomes" id="UP000320393">
    <property type="component" value="Unassembled WGS sequence"/>
</dbReference>
<comment type="caution">
    <text evidence="5">The sequence shown here is derived from an EMBL/GenBank/DDBJ whole genome shotgun (WGS) entry which is preliminary data.</text>
</comment>
<name>A0A537LTH1_9BACT</name>
<feature type="chain" id="PRO_5022081849" evidence="3">
    <location>
        <begin position="25"/>
        <end position="335"/>
    </location>
</feature>
<gene>
    <name evidence="5" type="ORF">E6H02_07070</name>
</gene>
<feature type="domain" description="Leucine-binding protein" evidence="4">
    <location>
        <begin position="28"/>
        <end position="327"/>
    </location>
</feature>
<comment type="similarity">
    <text evidence="1">Belongs to the leucine-binding protein family.</text>
</comment>
<feature type="non-terminal residue" evidence="5">
    <location>
        <position position="335"/>
    </location>
</feature>